<evidence type="ECO:0000256" key="1">
    <source>
        <dbReference type="ARBA" id="ARBA00023054"/>
    </source>
</evidence>
<dbReference type="PANTHER" id="PTHR31915">
    <property type="entry name" value="SKICH DOMAIN-CONTAINING PROTEIN"/>
    <property type="match status" value="1"/>
</dbReference>
<dbReference type="EMBL" id="AHAT01031011">
    <property type="status" value="NOT_ANNOTATED_CDS"/>
    <property type="molecule type" value="Genomic_DNA"/>
</dbReference>
<dbReference type="Gene3D" id="6.20.250.40">
    <property type="match status" value="1"/>
</dbReference>
<keyword evidence="1 2" id="KW-0175">Coiled coil</keyword>
<dbReference type="HOGENOM" id="CLU_021315_0_0_1"/>
<keyword evidence="5" id="KW-1185">Reference proteome</keyword>
<dbReference type="Gene3D" id="2.60.40.2840">
    <property type="match status" value="1"/>
</dbReference>
<dbReference type="OMA" id="PFCFRNP"/>
<dbReference type="EMBL" id="AHAT01031012">
    <property type="status" value="NOT_ANNOTATED_CDS"/>
    <property type="molecule type" value="Genomic_DNA"/>
</dbReference>
<reference evidence="4" key="2">
    <citation type="submission" date="2025-08" db="UniProtKB">
        <authorList>
            <consortium name="Ensembl"/>
        </authorList>
    </citation>
    <scope>IDENTIFICATION</scope>
</reference>
<protein>
    <recommendedName>
        <fullName evidence="3">SKICH domain-containing protein</fullName>
    </recommendedName>
</protein>
<dbReference type="InterPro" id="IPR041611">
    <property type="entry name" value="SKICH"/>
</dbReference>
<dbReference type="Proteomes" id="UP000018468">
    <property type="component" value="Linkage group LG15"/>
</dbReference>
<dbReference type="InterPro" id="IPR051002">
    <property type="entry name" value="UBA_autophagy_assoc_protein"/>
</dbReference>
<dbReference type="Bgee" id="ENSLOCG00000013473">
    <property type="expression patterns" value="Expressed in zone of skin and 13 other cell types or tissues"/>
</dbReference>
<dbReference type="InParanoid" id="W5N7L1"/>
<dbReference type="eggNOG" id="ENOG502QT1M">
    <property type="taxonomic scope" value="Eukaryota"/>
</dbReference>
<feature type="coiled-coil region" evidence="2">
    <location>
        <begin position="221"/>
        <end position="311"/>
    </location>
</feature>
<feature type="domain" description="SKICH" evidence="3">
    <location>
        <begin position="23"/>
        <end position="98"/>
    </location>
</feature>
<feature type="coiled-coil region" evidence="2">
    <location>
        <begin position="357"/>
        <end position="472"/>
    </location>
</feature>
<reference evidence="5" key="1">
    <citation type="submission" date="2011-12" db="EMBL/GenBank/DDBJ databases">
        <title>The Draft Genome of Lepisosteus oculatus.</title>
        <authorList>
            <consortium name="The Broad Institute Genome Assembly &amp; Analysis Group"/>
            <consortium name="Computational R&amp;D Group"/>
            <consortium name="and Sequencing Platform"/>
            <person name="Di Palma F."/>
            <person name="Alfoldi J."/>
            <person name="Johnson J."/>
            <person name="Berlin A."/>
            <person name="Gnerre S."/>
            <person name="Jaffe D."/>
            <person name="MacCallum I."/>
            <person name="Young S."/>
            <person name="Walker B.J."/>
            <person name="Lander E.S."/>
            <person name="Lindblad-Toh K."/>
        </authorList>
    </citation>
    <scope>NUCLEOTIDE SEQUENCE [LARGE SCALE GENOMIC DNA]</scope>
</reference>
<evidence type="ECO:0000259" key="3">
    <source>
        <dbReference type="Pfam" id="PF17751"/>
    </source>
</evidence>
<dbReference type="CDD" id="cd21968">
    <property type="entry name" value="Zn-C2H2_CALCOCO2"/>
    <property type="match status" value="1"/>
</dbReference>
<dbReference type="GeneTree" id="ENSGT00950000183025"/>
<accession>W5N7L1</accession>
<evidence type="ECO:0000313" key="5">
    <source>
        <dbReference type="Proteomes" id="UP000018468"/>
    </source>
</evidence>
<evidence type="ECO:0000256" key="2">
    <source>
        <dbReference type="SAM" id="Coils"/>
    </source>
</evidence>
<name>W5N7L1_LEPOC</name>
<sequence>MSEGAEEPPTSAVMPGSSTYSQVVFNNVGQAYPPDSAVKCEYTVTTQFKPNRRDWLGIFRVGWSTTRDYYTFVWVAPPADSEGEALKEQQVVFQGPCLTRHTQTHPDTCRIPQAAVPQPALLCPRRPCSAPASPALPQPCPTVAHTRGHGAPTEGVMRLAQHLGGAMRLAQHLCTAMRLAQHLGGVMRLAQHLCTAMRLVCKCHVKQKLKEYTSTGSGFTLEKMGKKVQELQQSVKTLQEKYERALAKIAEQRQEKDELRGRTEEQEAEIARLKNKLRELDQELKRAREELRSQEDRVQLLQVDLQSSQKEAVKLAGELRAARAAAEEGERLRSEVHVLRRSLSEKEEMGDSASEQSEALSRRLQELTGQLAVEKQRAGQQCEELKRAGERLRVELTESQEQLKYWTRGYEKIKEMNSKVEIQLMEARQSLEEQASQTQFLTMEKEELAEEKKALVSRLERLQEEIAHLQRSPASITLQHPNPYVLPAPIATVPANPDLTGEVEWSDDVLSVSVWPVSQDEVKLCQYCQEQFPGISQEELEEHEQSHKVCPFCSLICDALEQQEFEDHVYAHEE</sequence>
<dbReference type="Ensembl" id="ENSLOCT00000016650.1">
    <property type="protein sequence ID" value="ENSLOCP00000016620.1"/>
    <property type="gene ID" value="ENSLOCG00000013473.1"/>
</dbReference>
<proteinExistence type="predicted"/>
<dbReference type="PANTHER" id="PTHR31915:SF10">
    <property type="entry name" value="CALCIUM-BINDING AND COILED-COIL DOMAIN 2"/>
    <property type="match status" value="1"/>
</dbReference>
<dbReference type="AlphaFoldDB" id="W5N7L1"/>
<evidence type="ECO:0000313" key="4">
    <source>
        <dbReference type="Ensembl" id="ENSLOCP00000016620.1"/>
    </source>
</evidence>
<reference evidence="4" key="3">
    <citation type="submission" date="2025-09" db="UniProtKB">
        <authorList>
            <consortium name="Ensembl"/>
        </authorList>
    </citation>
    <scope>IDENTIFICATION</scope>
</reference>
<dbReference type="Pfam" id="PF17751">
    <property type="entry name" value="SKICH"/>
    <property type="match status" value="1"/>
</dbReference>
<organism evidence="4 5">
    <name type="scientific">Lepisosteus oculatus</name>
    <name type="common">Spotted gar</name>
    <dbReference type="NCBI Taxonomy" id="7918"/>
    <lineage>
        <taxon>Eukaryota</taxon>
        <taxon>Metazoa</taxon>
        <taxon>Chordata</taxon>
        <taxon>Craniata</taxon>
        <taxon>Vertebrata</taxon>
        <taxon>Euteleostomi</taxon>
        <taxon>Actinopterygii</taxon>
        <taxon>Neopterygii</taxon>
        <taxon>Holostei</taxon>
        <taxon>Semionotiformes</taxon>
        <taxon>Lepisosteidae</taxon>
        <taxon>Lepisosteus</taxon>
    </lineage>
</organism>